<gene>
    <name evidence="3" type="ORF">ThidrDRAFT_4476</name>
</gene>
<feature type="region of interest" description="Disordered" evidence="1">
    <location>
        <begin position="350"/>
        <end position="383"/>
    </location>
</feature>
<reference evidence="3 4" key="1">
    <citation type="submission" date="2011-06" db="EMBL/GenBank/DDBJ databases">
        <title>The draft genome of Thiorhodococcus drewsii AZ1.</title>
        <authorList>
            <consortium name="US DOE Joint Genome Institute (JGI-PGF)"/>
            <person name="Lucas S."/>
            <person name="Han J."/>
            <person name="Lapidus A."/>
            <person name="Cheng J.-F."/>
            <person name="Goodwin L."/>
            <person name="Pitluck S."/>
            <person name="Peters L."/>
            <person name="Land M.L."/>
            <person name="Hauser L."/>
            <person name="Vogl K."/>
            <person name="Liu Z."/>
            <person name="Imhoff J."/>
            <person name="Thiel V."/>
            <person name="Frigaard N.-U."/>
            <person name="Bryant D.A."/>
            <person name="Woyke T.J."/>
        </authorList>
    </citation>
    <scope>NUCLEOTIDE SEQUENCE [LARGE SCALE GENOMIC DNA]</scope>
    <source>
        <strain evidence="3 4">AZ1</strain>
    </source>
</reference>
<dbReference type="EMBL" id="AFWT01000065">
    <property type="protein sequence ID" value="EGV27714.1"/>
    <property type="molecule type" value="Genomic_DNA"/>
</dbReference>
<keyword evidence="4" id="KW-1185">Reference proteome</keyword>
<keyword evidence="2" id="KW-0472">Membrane</keyword>
<comment type="caution">
    <text evidence="3">The sequence shown here is derived from an EMBL/GenBank/DDBJ whole genome shotgun (WGS) entry which is preliminary data.</text>
</comment>
<organism evidence="3 4">
    <name type="scientific">Thiorhodococcus drewsii AZ1</name>
    <dbReference type="NCBI Taxonomy" id="765913"/>
    <lineage>
        <taxon>Bacteria</taxon>
        <taxon>Pseudomonadati</taxon>
        <taxon>Pseudomonadota</taxon>
        <taxon>Gammaproteobacteria</taxon>
        <taxon>Chromatiales</taxon>
        <taxon>Chromatiaceae</taxon>
        <taxon>Thiorhodococcus</taxon>
    </lineage>
</organism>
<proteinExistence type="predicted"/>
<evidence type="ECO:0000313" key="3">
    <source>
        <dbReference type="EMBL" id="EGV27714.1"/>
    </source>
</evidence>
<name>G2E862_9GAMM</name>
<evidence type="ECO:0000256" key="2">
    <source>
        <dbReference type="SAM" id="Phobius"/>
    </source>
</evidence>
<protein>
    <submittedName>
        <fullName evidence="3">Uncharacterized protein</fullName>
    </submittedName>
</protein>
<feature type="transmembrane region" description="Helical" evidence="2">
    <location>
        <begin position="655"/>
        <end position="677"/>
    </location>
</feature>
<feature type="transmembrane region" description="Helical" evidence="2">
    <location>
        <begin position="710"/>
        <end position="731"/>
    </location>
</feature>
<dbReference type="Proteomes" id="UP000004200">
    <property type="component" value="Unassembled WGS sequence"/>
</dbReference>
<evidence type="ECO:0000256" key="1">
    <source>
        <dbReference type="SAM" id="MobiDB-lite"/>
    </source>
</evidence>
<keyword evidence="2" id="KW-0812">Transmembrane</keyword>
<sequence length="747" mass="83742">MDWTDFLAALDTGLSVLERRLQDLSVDAPEASRPIAPVCFETRQGSAGADRCYIGCGEPAAAEDRSLYLNNKLFDRDAVTRLVLDPERQAQWRSLLGADALPERFFGRFTLVVEDASPDSCLGLILFLATQNGVAAGDLPGDWIRYTLQWERGASRVSDPLRAWGPLLSALAHGHWSVESLQAAALEGRPQSVPEALAPGQAWLSCLRFTLALLLANQPPDAIEELPNGEESERAYAFLRYEWQVYLQALEQAERLQLLLPMQGDGRRYKVVDACLLDEMALCGAKKIFLRNDRTHSYLGDGFGLMALYRPAETGTGDDMTISVDPIAGVHLRDLWERLEHLEDERWEGRRPNDAPRALKSYPGGRRPDGTPSPNQPWWDDHGRHTLIGAPRRLADGRLGSRLEWYPHVLEALWDCYEPTRNQRFIDGSGRLKALADCAAEPVADTGKRKLSLKWPRGGQVGPETGLPPQGYEPALITPTFQRCLAACLQPGGREARRLANLPSIDSFDFLQVPGGYVLIHAEGVLVLDDWRSMPLCEEAVDREIAKVAERLHLLRETGESAQGLFEQISMHLAKRRWRRLGSMTTLDRLAEIKLRMRAGLNRTAPVTDDAHIAAFRRALECRWAIASEIETIDRTIDDLEQSLRSYTELRSGRLINFLTFIGFPLALFAGFFQFIFEGMPRDWSAVLSWIGVETQPPGTESASPHWVGLWIYLGVSIGSMLVIGAGWKLWRWWEHRLADRRGSTPT</sequence>
<accession>G2E862</accession>
<evidence type="ECO:0000313" key="4">
    <source>
        <dbReference type="Proteomes" id="UP000004200"/>
    </source>
</evidence>
<dbReference type="RefSeq" id="WP_007043188.1">
    <property type="nucleotide sequence ID" value="NZ_AFWT01000065.1"/>
</dbReference>
<keyword evidence="2" id="KW-1133">Transmembrane helix</keyword>
<dbReference type="OrthoDB" id="2985618at2"/>
<dbReference type="STRING" id="765913.ThidrDRAFT_4476"/>
<dbReference type="AlphaFoldDB" id="G2E862"/>